<name>A0A875S5D0_EENNA</name>
<dbReference type="KEGG" id="bnn:FOA43_003554"/>
<dbReference type="RefSeq" id="XP_038779733.1">
    <property type="nucleotide sequence ID" value="XM_038923805.1"/>
</dbReference>
<proteinExistence type="predicted"/>
<protein>
    <submittedName>
        <fullName evidence="1">Uncharacterized protein</fullName>
    </submittedName>
</protein>
<dbReference type="OrthoDB" id="3980807at2759"/>
<evidence type="ECO:0000313" key="2">
    <source>
        <dbReference type="Proteomes" id="UP000662931"/>
    </source>
</evidence>
<evidence type="ECO:0000313" key="1">
    <source>
        <dbReference type="EMBL" id="QPG76168.1"/>
    </source>
</evidence>
<accession>A0A875S5D0</accession>
<reference evidence="1" key="1">
    <citation type="submission" date="2020-10" db="EMBL/GenBank/DDBJ databases">
        <authorList>
            <person name="Roach M.J.R."/>
        </authorList>
    </citation>
    <scope>NUCLEOTIDE SEQUENCE</scope>
    <source>
        <strain evidence="1">CBS 1945</strain>
    </source>
</reference>
<sequence>MAYHDSDIPSPKTHLHTLLPGIPDSIMDVRATISEDHLMNATHIIFDYINQLCTLASLHDHASSQTLKSLLETAKTIQIFKTGGNCPWNHYERRTSDSSEWSVYDEIMVCVVSECLLANQITFGTLSKQRRAEMTDDKWKKSHNLLKLSFTLLNSFRPLVEDTPAASHKVHINYAYHSNTILTQFIVIMKNLYQTSDQVDSQFGVFDKLPSNVGTYRKIIIFIYNEYSVLGSIGQTSYLTYIHFLEIIYCYYSAVMYYKNNELGIALGLVQYGLLNAVENNPIKSKLKIWKKKNQVNTKGKLKEGKLLDDKVHLSRQFTKDFPPLYQSILVVVSRLLEILYFKFSKMNEIISFSHIVEPSEIQAKYLFKSSDLPAGLQVPPSGVDSFIPDCIQTEGSSSALPARNYF</sequence>
<dbReference type="EMBL" id="CP064815">
    <property type="protein sequence ID" value="QPG76168.1"/>
    <property type="molecule type" value="Genomic_DNA"/>
</dbReference>
<dbReference type="GeneID" id="62196954"/>
<dbReference type="Proteomes" id="UP000662931">
    <property type="component" value="Chromosome 4"/>
</dbReference>
<organism evidence="1 2">
    <name type="scientific">Eeniella nana</name>
    <name type="common">Yeast</name>
    <name type="synonym">Brettanomyces nanus</name>
    <dbReference type="NCBI Taxonomy" id="13502"/>
    <lineage>
        <taxon>Eukaryota</taxon>
        <taxon>Fungi</taxon>
        <taxon>Dikarya</taxon>
        <taxon>Ascomycota</taxon>
        <taxon>Saccharomycotina</taxon>
        <taxon>Pichiomycetes</taxon>
        <taxon>Pichiales</taxon>
        <taxon>Pichiaceae</taxon>
        <taxon>Brettanomyces</taxon>
    </lineage>
</organism>
<keyword evidence="2" id="KW-1185">Reference proteome</keyword>
<gene>
    <name evidence="1" type="ORF">FOA43_003554</name>
</gene>
<dbReference type="Pfam" id="PF17306">
    <property type="entry name" value="DUF5355"/>
    <property type="match status" value="1"/>
</dbReference>
<dbReference type="InterPro" id="IPR035278">
    <property type="entry name" value="DUF5355"/>
</dbReference>
<dbReference type="AlphaFoldDB" id="A0A875S5D0"/>